<name>A0A1F7X1N8_9BACT</name>
<evidence type="ECO:0000313" key="1">
    <source>
        <dbReference type="EMBL" id="OGM08887.1"/>
    </source>
</evidence>
<reference evidence="1 2" key="1">
    <citation type="journal article" date="2016" name="Nat. Commun.">
        <title>Thousands of microbial genomes shed light on interconnected biogeochemical processes in an aquifer system.</title>
        <authorList>
            <person name="Anantharaman K."/>
            <person name="Brown C.T."/>
            <person name="Hug L.A."/>
            <person name="Sharon I."/>
            <person name="Castelle C.J."/>
            <person name="Probst A.J."/>
            <person name="Thomas B.C."/>
            <person name="Singh A."/>
            <person name="Wilkins M.J."/>
            <person name="Karaoz U."/>
            <person name="Brodie E.L."/>
            <person name="Williams K.H."/>
            <person name="Hubbard S.S."/>
            <person name="Banfield J.F."/>
        </authorList>
    </citation>
    <scope>NUCLEOTIDE SEQUENCE [LARGE SCALE GENOMIC DNA]</scope>
</reference>
<protein>
    <submittedName>
        <fullName evidence="1">Uncharacterized protein</fullName>
    </submittedName>
</protein>
<gene>
    <name evidence="1" type="ORF">A2Z67_02660</name>
</gene>
<dbReference type="AlphaFoldDB" id="A0A1F7X1N8"/>
<evidence type="ECO:0000313" key="2">
    <source>
        <dbReference type="Proteomes" id="UP000176939"/>
    </source>
</evidence>
<organism evidence="1 2">
    <name type="scientific">Candidatus Woesebacteria bacterium RBG_13_36_22</name>
    <dbReference type="NCBI Taxonomy" id="1802478"/>
    <lineage>
        <taxon>Bacteria</taxon>
        <taxon>Candidatus Woeseibacteriota</taxon>
    </lineage>
</organism>
<accession>A0A1F7X1N8</accession>
<dbReference type="Proteomes" id="UP000176939">
    <property type="component" value="Unassembled WGS sequence"/>
</dbReference>
<dbReference type="EMBL" id="MGFQ01000035">
    <property type="protein sequence ID" value="OGM08887.1"/>
    <property type="molecule type" value="Genomic_DNA"/>
</dbReference>
<comment type="caution">
    <text evidence="1">The sequence shown here is derived from an EMBL/GenBank/DDBJ whole genome shotgun (WGS) entry which is preliminary data.</text>
</comment>
<sequence>MSYWYKYKVKIDDFEDTIYIKVYNLTDLLDDKNEEFKVNNSFGSWRELFYPVLSHIKTAEWGYRSRGYLSRWIARNICNAFFECLTEDLIEQKITYRLPYKYLARLSVREMDIFDKKSLRLYRTDLVVMMHKGARRRTGGILYHAKFTDRWRKILEKKIENRERYSKIETDGRKQ</sequence>
<proteinExistence type="predicted"/>